<evidence type="ECO:0000259" key="2">
    <source>
        <dbReference type="Pfam" id="PF08495"/>
    </source>
</evidence>
<protein>
    <recommendedName>
        <fullName evidence="2">FIST domain-containing protein</fullName>
    </recommendedName>
</protein>
<organism evidence="3 4">
    <name type="scientific">Durusdinium trenchii</name>
    <dbReference type="NCBI Taxonomy" id="1381693"/>
    <lineage>
        <taxon>Eukaryota</taxon>
        <taxon>Sar</taxon>
        <taxon>Alveolata</taxon>
        <taxon>Dinophyceae</taxon>
        <taxon>Suessiales</taxon>
        <taxon>Symbiodiniaceae</taxon>
        <taxon>Durusdinium</taxon>
    </lineage>
</organism>
<dbReference type="InterPro" id="IPR013702">
    <property type="entry name" value="FIST_domain_N"/>
</dbReference>
<feature type="region of interest" description="Disordered" evidence="1">
    <location>
        <begin position="1"/>
        <end position="36"/>
    </location>
</feature>
<evidence type="ECO:0000313" key="4">
    <source>
        <dbReference type="Proteomes" id="UP001642484"/>
    </source>
</evidence>
<reference evidence="3 4" key="1">
    <citation type="submission" date="2024-02" db="EMBL/GenBank/DDBJ databases">
        <authorList>
            <person name="Chen Y."/>
            <person name="Shah S."/>
            <person name="Dougan E. K."/>
            <person name="Thang M."/>
            <person name="Chan C."/>
        </authorList>
    </citation>
    <scope>NUCLEOTIDE SEQUENCE [LARGE SCALE GENOMIC DNA]</scope>
</reference>
<dbReference type="Proteomes" id="UP001642484">
    <property type="component" value="Unassembled WGS sequence"/>
</dbReference>
<sequence>MIHEFHAPCARSLPSSSSLTHARETTGPTTASSLRAHGAVSWTRRKLEASGVKSPGLGLQRWRESLVVAAASSCAFRRSRVSRRATPSDAAVFCSALSTCPDWRSAVAELSAEATYKLRSRERRGWDFALVHVTGHDGISVSDVTLALDQSLGTKGNCLGVAVNGCGGPGTDHHRQSHVGRAVIQLVAVQLPVKPGRPNVSSAKSFFVGQRELQQISGLVCQLQNRTRVIGAQESALPRAWRQFLGVLENEERPKGILLFIDPLASKYVVGTTLSALDLAFPTAVKCGGVCADLLPSRKRLCVAAYERARLAGAGAAPSGVDEPEMGGVAGILLPADVSIHSVVSTGSSRVGPELRVTSAQGQVIKQMQFDDDKEAHPAAEMLQAVCRQATPLQQLLIERSGFLLGLEAPKPLDPDKSKVYDDVWGSSERAPSYTALRRQAANCDWVVRSLETLPGGSVVIRRDDLKRVPPRVGPAWLRCQLHVFDEHQGKKELQLMLQRYMGARMTLPCTGLKRPFGVLVFACRSWCARYFEESPGEEVGLAEVSAAFDPPVPSVTVNVCGEVAQPGIALGGVDTKRTTVQGHTATCCFLSYEPQGESTAHPA</sequence>
<dbReference type="Pfam" id="PF08495">
    <property type="entry name" value="FIST"/>
    <property type="match status" value="1"/>
</dbReference>
<name>A0ABP0NL95_9DINO</name>
<evidence type="ECO:0000313" key="3">
    <source>
        <dbReference type="EMBL" id="CAK9063234.1"/>
    </source>
</evidence>
<proteinExistence type="predicted"/>
<feature type="domain" description="FIST" evidence="2">
    <location>
        <begin position="223"/>
        <end position="367"/>
    </location>
</feature>
<accession>A0ABP0NL95</accession>
<evidence type="ECO:0000256" key="1">
    <source>
        <dbReference type="SAM" id="MobiDB-lite"/>
    </source>
</evidence>
<gene>
    <name evidence="3" type="ORF">CCMP2556_LOCUS31083</name>
</gene>
<comment type="caution">
    <text evidence="3">The sequence shown here is derived from an EMBL/GenBank/DDBJ whole genome shotgun (WGS) entry which is preliminary data.</text>
</comment>
<dbReference type="EMBL" id="CAXAMN010021773">
    <property type="protein sequence ID" value="CAK9063234.1"/>
    <property type="molecule type" value="Genomic_DNA"/>
</dbReference>
<feature type="compositionally biased region" description="Polar residues" evidence="1">
    <location>
        <begin position="13"/>
        <end position="33"/>
    </location>
</feature>
<keyword evidence="4" id="KW-1185">Reference proteome</keyword>